<dbReference type="Pfam" id="PF08282">
    <property type="entry name" value="Hydrolase_3"/>
    <property type="match status" value="1"/>
</dbReference>
<gene>
    <name evidence="1" type="ORF">BVJ53_13715</name>
    <name evidence="2" type="ORF">OFW50_11240</name>
</gene>
<organism evidence="1 3">
    <name type="scientific">Lacticaseibacillus chiayiensis</name>
    <dbReference type="NCBI Taxonomy" id="2100821"/>
    <lineage>
        <taxon>Bacteria</taxon>
        <taxon>Bacillati</taxon>
        <taxon>Bacillota</taxon>
        <taxon>Bacilli</taxon>
        <taxon>Lactobacillales</taxon>
        <taxon>Lactobacillaceae</taxon>
        <taxon>Lacticaseibacillus</taxon>
    </lineage>
</organism>
<reference evidence="1 3" key="1">
    <citation type="submission" date="2017-01" db="EMBL/GenBank/DDBJ databases">
        <title>Lactobacillus chiayiensis sp. nov., a lactic acid bacterium isolated from compost.</title>
        <authorList>
            <person name="Huang C.-H."/>
        </authorList>
    </citation>
    <scope>NUCLEOTIDE SEQUENCE [LARGE SCALE GENOMIC DNA]</scope>
    <source>
        <strain evidence="3">chh01</strain>
        <strain evidence="1">Chh01</strain>
    </source>
</reference>
<dbReference type="PANTHER" id="PTHR10000:SF8">
    <property type="entry name" value="HAD SUPERFAMILY HYDROLASE-LIKE, TYPE 3"/>
    <property type="match status" value="1"/>
</dbReference>
<evidence type="ECO:0000313" key="4">
    <source>
        <dbReference type="Proteomes" id="UP001164790"/>
    </source>
</evidence>
<dbReference type="EMBL" id="CP107523">
    <property type="protein sequence ID" value="UYN56040.1"/>
    <property type="molecule type" value="Genomic_DNA"/>
</dbReference>
<reference evidence="2" key="2">
    <citation type="submission" date="2022-10" db="EMBL/GenBank/DDBJ databases">
        <title>Comparative genomic analysis and in-vitro probiotic properties of the potential probiotic L. chiayiensis AACE 3.</title>
        <authorList>
            <person name="Kang X."/>
        </authorList>
    </citation>
    <scope>NUCLEOTIDE SEQUENCE</scope>
    <source>
        <strain evidence="2">AACE 3</strain>
    </source>
</reference>
<dbReference type="GO" id="GO:0016791">
    <property type="term" value="F:phosphatase activity"/>
    <property type="evidence" value="ECO:0007669"/>
    <property type="project" value="UniProtKB-ARBA"/>
</dbReference>
<evidence type="ECO:0000313" key="1">
    <source>
        <dbReference type="EMBL" id="RXT18025.1"/>
    </source>
</evidence>
<evidence type="ECO:0000313" key="2">
    <source>
        <dbReference type="EMBL" id="UYN56040.1"/>
    </source>
</evidence>
<dbReference type="Proteomes" id="UP001164790">
    <property type="component" value="Chromosome"/>
</dbReference>
<accession>A0A4Q1TJ95</accession>
<dbReference type="InterPro" id="IPR036412">
    <property type="entry name" value="HAD-like_sf"/>
</dbReference>
<dbReference type="SUPFAM" id="SSF56784">
    <property type="entry name" value="HAD-like"/>
    <property type="match status" value="1"/>
</dbReference>
<protein>
    <submittedName>
        <fullName evidence="2">HAD family hydrolase</fullName>
    </submittedName>
</protein>
<keyword evidence="2" id="KW-0378">Hydrolase</keyword>
<dbReference type="AlphaFoldDB" id="A0A4Q1TJ95"/>
<dbReference type="RefSeq" id="WP_158280588.1">
    <property type="nucleotide sequence ID" value="NZ_CP074378.1"/>
</dbReference>
<dbReference type="PANTHER" id="PTHR10000">
    <property type="entry name" value="PHOSPHOSERINE PHOSPHATASE"/>
    <property type="match status" value="1"/>
</dbReference>
<dbReference type="GO" id="GO:0000287">
    <property type="term" value="F:magnesium ion binding"/>
    <property type="evidence" value="ECO:0007669"/>
    <property type="project" value="TreeGrafter"/>
</dbReference>
<dbReference type="Gene3D" id="3.40.50.1000">
    <property type="entry name" value="HAD superfamily/HAD-like"/>
    <property type="match status" value="1"/>
</dbReference>
<name>A0A4Q1TJ95_9LACO</name>
<dbReference type="GO" id="GO:0005829">
    <property type="term" value="C:cytosol"/>
    <property type="evidence" value="ECO:0007669"/>
    <property type="project" value="TreeGrafter"/>
</dbReference>
<dbReference type="InterPro" id="IPR023214">
    <property type="entry name" value="HAD_sf"/>
</dbReference>
<dbReference type="Proteomes" id="UP000290475">
    <property type="component" value="Unassembled WGS sequence"/>
</dbReference>
<evidence type="ECO:0000313" key="3">
    <source>
        <dbReference type="Proteomes" id="UP000290475"/>
    </source>
</evidence>
<proteinExistence type="predicted"/>
<sequence>MVKGLGSTCPKCVPSGNGGNDLEMLQEVGLGVAVANADPRIIAVADTTTTSNEEQGVSKFMASLLTIDQRHAVNSR</sequence>
<keyword evidence="4" id="KW-1185">Reference proteome</keyword>
<dbReference type="EMBL" id="MSSM01000046">
    <property type="protein sequence ID" value="RXT18025.1"/>
    <property type="molecule type" value="Genomic_DNA"/>
</dbReference>